<evidence type="ECO:0000313" key="1">
    <source>
        <dbReference type="EMBL" id="GIO26428.1"/>
    </source>
</evidence>
<evidence type="ECO:0000313" key="2">
    <source>
        <dbReference type="Proteomes" id="UP000676917"/>
    </source>
</evidence>
<dbReference type="Pfam" id="PF03646">
    <property type="entry name" value="FlaG"/>
    <property type="match status" value="1"/>
</dbReference>
<dbReference type="SUPFAM" id="SSF160214">
    <property type="entry name" value="FlaG-like"/>
    <property type="match status" value="1"/>
</dbReference>
<gene>
    <name evidence="1" type="primary">yvyC</name>
    <name evidence="1" type="ORF">J43TS3_10390</name>
</gene>
<dbReference type="NCBIfam" id="NF005834">
    <property type="entry name" value="PRK07738.1"/>
    <property type="match status" value="1"/>
</dbReference>
<evidence type="ECO:0008006" key="3">
    <source>
        <dbReference type="Google" id="ProtNLM"/>
    </source>
</evidence>
<keyword evidence="2" id="KW-1185">Reference proteome</keyword>
<dbReference type="RefSeq" id="WP_212919887.1">
    <property type="nucleotide sequence ID" value="NZ_BORP01000001.1"/>
</dbReference>
<dbReference type="Proteomes" id="UP000676917">
    <property type="component" value="Unassembled WGS sequence"/>
</dbReference>
<dbReference type="Gene3D" id="3.30.160.170">
    <property type="entry name" value="FlaG-like"/>
    <property type="match status" value="1"/>
</dbReference>
<dbReference type="PANTHER" id="PTHR37166">
    <property type="entry name" value="PROTEIN FLAG"/>
    <property type="match status" value="1"/>
</dbReference>
<sequence>MRVDSFSVGIETLQNSNSDRLLTENRTVVQDSYQIQEGNTKEVTVSKVETAIKKMNDFIEPLETNLKFQFHEELHEYYVAIVNPITNEVIKEIPPKKMLDMYAAMADYMGFLIDKKI</sequence>
<dbReference type="InterPro" id="IPR005186">
    <property type="entry name" value="FlaG"/>
</dbReference>
<name>A0A920C6B7_9BACI</name>
<dbReference type="EMBL" id="BORP01000001">
    <property type="protein sequence ID" value="GIO26428.1"/>
    <property type="molecule type" value="Genomic_DNA"/>
</dbReference>
<dbReference type="AlphaFoldDB" id="A0A920C6B7"/>
<accession>A0A920C6B7</accession>
<protein>
    <recommendedName>
        <fullName evidence="3">Flagellar protein FlaG</fullName>
    </recommendedName>
</protein>
<comment type="caution">
    <text evidence="1">The sequence shown here is derived from an EMBL/GenBank/DDBJ whole genome shotgun (WGS) entry which is preliminary data.</text>
</comment>
<organism evidence="1 2">
    <name type="scientific">Ornithinibacillus bavariensis</name>
    <dbReference type="NCBI Taxonomy" id="545502"/>
    <lineage>
        <taxon>Bacteria</taxon>
        <taxon>Bacillati</taxon>
        <taxon>Bacillota</taxon>
        <taxon>Bacilli</taxon>
        <taxon>Bacillales</taxon>
        <taxon>Bacillaceae</taxon>
        <taxon>Ornithinibacillus</taxon>
    </lineage>
</organism>
<reference evidence="1" key="1">
    <citation type="submission" date="2021-03" db="EMBL/GenBank/DDBJ databases">
        <title>Antimicrobial resistance genes in bacteria isolated from Japanese honey, and their potential for conferring macrolide and lincosamide resistance in the American foulbrood pathogen Paenibacillus larvae.</title>
        <authorList>
            <person name="Okamoto M."/>
            <person name="Kumagai M."/>
            <person name="Kanamori H."/>
            <person name="Takamatsu D."/>
        </authorList>
    </citation>
    <scope>NUCLEOTIDE SEQUENCE</scope>
    <source>
        <strain evidence="1">J43TS3</strain>
    </source>
</reference>
<dbReference type="InterPro" id="IPR035924">
    <property type="entry name" value="FlaG-like_sf"/>
</dbReference>
<proteinExistence type="predicted"/>
<dbReference type="PANTHER" id="PTHR37166:SF1">
    <property type="entry name" value="PROTEIN FLAG"/>
    <property type="match status" value="1"/>
</dbReference>